<dbReference type="Pfam" id="PF13413">
    <property type="entry name" value="HTH_25"/>
    <property type="match status" value="1"/>
</dbReference>
<evidence type="ECO:0000259" key="2">
    <source>
        <dbReference type="Pfam" id="PF13464"/>
    </source>
</evidence>
<organism evidence="3">
    <name type="scientific">mine drainage metagenome</name>
    <dbReference type="NCBI Taxonomy" id="410659"/>
    <lineage>
        <taxon>unclassified sequences</taxon>
        <taxon>metagenomes</taxon>
        <taxon>ecological metagenomes</taxon>
    </lineage>
</organism>
<evidence type="ECO:0000256" key="1">
    <source>
        <dbReference type="SAM" id="Phobius"/>
    </source>
</evidence>
<keyword evidence="1" id="KW-1133">Transmembrane helix</keyword>
<protein>
    <recommendedName>
        <fullName evidence="2">Cytoskeleton protein RodZ-like C-terminal domain-containing protein</fullName>
    </recommendedName>
</protein>
<reference evidence="3" key="1">
    <citation type="submission" date="2013-08" db="EMBL/GenBank/DDBJ databases">
        <authorList>
            <person name="Mendez C."/>
            <person name="Richter M."/>
            <person name="Ferrer M."/>
            <person name="Sanchez J."/>
        </authorList>
    </citation>
    <scope>NUCLEOTIDE SEQUENCE</scope>
</reference>
<dbReference type="Pfam" id="PF13464">
    <property type="entry name" value="RodZ_C"/>
    <property type="match status" value="1"/>
</dbReference>
<dbReference type="InterPro" id="IPR010982">
    <property type="entry name" value="Lambda_DNA-bd_dom_sf"/>
</dbReference>
<keyword evidence="1" id="KW-0472">Membrane</keyword>
<dbReference type="PANTHER" id="PTHR34475">
    <property type="match status" value="1"/>
</dbReference>
<dbReference type="PANTHER" id="PTHR34475:SF1">
    <property type="entry name" value="CYTOSKELETON PROTEIN RODZ"/>
    <property type="match status" value="1"/>
</dbReference>
<keyword evidence="1" id="KW-0812">Transmembrane</keyword>
<dbReference type="InterPro" id="IPR025194">
    <property type="entry name" value="RodZ-like_C"/>
</dbReference>
<dbReference type="SUPFAM" id="SSF47413">
    <property type="entry name" value="lambda repressor-like DNA-binding domains"/>
    <property type="match status" value="1"/>
</dbReference>
<sequence>MSELRPLGAYADVGMALARRRQERGVTLEFAARSLHVPKALVAGLEAGALGEFDARIYYLGHLRRYAAWLELDPEALIRMLPDPGTRETPLPGPPDADDTWPSGSRAWLWILAGLLLVGAILATLWLVLGSRPGEHAMPPQPAIAARHPRPLPGPLPALSHPHPRPAPVVSRLRLRFVLTRSSWIAVTASGHSVYAGLVKRGTHLRLRARPPVKVVLGDARGIALFVDGQRLHLAPWTGADHVAVLHLAPPLGSPRP</sequence>
<gene>
    <name evidence="3" type="ORF">B1B_10717</name>
</gene>
<accession>T1A6G6</accession>
<evidence type="ECO:0000313" key="3">
    <source>
        <dbReference type="EMBL" id="EQD52483.1"/>
    </source>
</evidence>
<reference evidence="3" key="2">
    <citation type="journal article" date="2014" name="ISME J.">
        <title>Microbial stratification in low pH oxic and suboxic macroscopic growths along an acid mine drainage.</title>
        <authorList>
            <person name="Mendez-Garcia C."/>
            <person name="Mesa V."/>
            <person name="Sprenger R.R."/>
            <person name="Richter M."/>
            <person name="Diez M.S."/>
            <person name="Solano J."/>
            <person name="Bargiela R."/>
            <person name="Golyshina O.V."/>
            <person name="Manteca A."/>
            <person name="Ramos J.L."/>
            <person name="Gallego J.R."/>
            <person name="Llorente I."/>
            <person name="Martins Dos Santos V.A."/>
            <person name="Jensen O.N."/>
            <person name="Pelaez A.I."/>
            <person name="Sanchez J."/>
            <person name="Ferrer M."/>
        </authorList>
    </citation>
    <scope>NUCLEOTIDE SEQUENCE</scope>
</reference>
<dbReference type="AlphaFoldDB" id="T1A6G6"/>
<dbReference type="EMBL" id="AUZY01006963">
    <property type="protein sequence ID" value="EQD52483.1"/>
    <property type="molecule type" value="Genomic_DNA"/>
</dbReference>
<dbReference type="InterPro" id="IPR050400">
    <property type="entry name" value="Bact_Cytoskel_RodZ"/>
</dbReference>
<proteinExistence type="predicted"/>
<feature type="transmembrane region" description="Helical" evidence="1">
    <location>
        <begin position="107"/>
        <end position="129"/>
    </location>
</feature>
<dbReference type="Gene3D" id="1.10.260.40">
    <property type="entry name" value="lambda repressor-like DNA-binding domains"/>
    <property type="match status" value="1"/>
</dbReference>
<feature type="domain" description="Cytoskeleton protein RodZ-like C-terminal" evidence="2">
    <location>
        <begin position="177"/>
        <end position="240"/>
    </location>
</feature>
<comment type="caution">
    <text evidence="3">The sequence shown here is derived from an EMBL/GenBank/DDBJ whole genome shotgun (WGS) entry which is preliminary data.</text>
</comment>
<name>T1A6G6_9ZZZZ</name>
<dbReference type="GO" id="GO:0003677">
    <property type="term" value="F:DNA binding"/>
    <property type="evidence" value="ECO:0007669"/>
    <property type="project" value="InterPro"/>
</dbReference>